<dbReference type="PANTHER" id="PTHR11439:SF467">
    <property type="entry name" value="INTEGRASE CATALYTIC DOMAIN-CONTAINING PROTEIN"/>
    <property type="match status" value="1"/>
</dbReference>
<reference evidence="2" key="1">
    <citation type="submission" date="2021-08" db="EMBL/GenBank/DDBJ databases">
        <title>WGS assembly of Ceratopteris richardii.</title>
        <authorList>
            <person name="Marchant D.B."/>
            <person name="Chen G."/>
            <person name="Jenkins J."/>
            <person name="Shu S."/>
            <person name="Leebens-Mack J."/>
            <person name="Grimwood J."/>
            <person name="Schmutz J."/>
            <person name="Soltis P."/>
            <person name="Soltis D."/>
            <person name="Chen Z.-H."/>
        </authorList>
    </citation>
    <scope>NUCLEOTIDE SEQUENCE</scope>
    <source>
        <strain evidence="2">Whitten #5841</strain>
        <tissue evidence="2">Leaf</tissue>
    </source>
</reference>
<dbReference type="PANTHER" id="PTHR11439">
    <property type="entry name" value="GAG-POL-RELATED RETROTRANSPOSON"/>
    <property type="match status" value="1"/>
</dbReference>
<dbReference type="CDD" id="cd09272">
    <property type="entry name" value="RNase_HI_RT_Ty1"/>
    <property type="match status" value="1"/>
</dbReference>
<dbReference type="EMBL" id="CM035411">
    <property type="protein sequence ID" value="KAH7434383.1"/>
    <property type="molecule type" value="Genomic_DNA"/>
</dbReference>
<sequence>MQSTSGYLYLLAGAAIAWQSKKIDRVTLSSTEAEYVAMPLPLKEGLWLNTLLEETKLVPNQPLLLHCDNISFIILVKNLKHSEKTKHIALKLQFIREMVQDGKAKLVHVRTPYQWANFLTKSLPKAEHLECCAQAGLIRT</sequence>
<keyword evidence="3" id="KW-1185">Reference proteome</keyword>
<accession>A0A8T2UKI7</accession>
<protein>
    <recommendedName>
        <fullName evidence="4">Copia protein</fullName>
    </recommendedName>
</protein>
<gene>
    <name evidence="1" type="ORF">KP509_06G015100</name>
    <name evidence="2" type="ORF">KP509_06G015400</name>
</gene>
<dbReference type="AlphaFoldDB" id="A0A8T2UKI7"/>
<organism evidence="2 3">
    <name type="scientific">Ceratopteris richardii</name>
    <name type="common">Triangle waterfern</name>
    <dbReference type="NCBI Taxonomy" id="49495"/>
    <lineage>
        <taxon>Eukaryota</taxon>
        <taxon>Viridiplantae</taxon>
        <taxon>Streptophyta</taxon>
        <taxon>Embryophyta</taxon>
        <taxon>Tracheophyta</taxon>
        <taxon>Polypodiopsida</taxon>
        <taxon>Polypodiidae</taxon>
        <taxon>Polypodiales</taxon>
        <taxon>Pteridineae</taxon>
        <taxon>Pteridaceae</taxon>
        <taxon>Parkerioideae</taxon>
        <taxon>Ceratopteris</taxon>
    </lineage>
</organism>
<evidence type="ECO:0000313" key="1">
    <source>
        <dbReference type="EMBL" id="KAH7434383.1"/>
    </source>
</evidence>
<name>A0A8T2UKI7_CERRI</name>
<comment type="caution">
    <text evidence="2">The sequence shown here is derived from an EMBL/GenBank/DDBJ whole genome shotgun (WGS) entry which is preliminary data.</text>
</comment>
<evidence type="ECO:0000313" key="2">
    <source>
        <dbReference type="EMBL" id="KAH7434386.1"/>
    </source>
</evidence>
<dbReference type="OrthoDB" id="413361at2759"/>
<proteinExistence type="predicted"/>
<evidence type="ECO:0008006" key="4">
    <source>
        <dbReference type="Google" id="ProtNLM"/>
    </source>
</evidence>
<dbReference type="EMBL" id="CM035411">
    <property type="protein sequence ID" value="KAH7434386.1"/>
    <property type="molecule type" value="Genomic_DNA"/>
</dbReference>
<evidence type="ECO:0000313" key="3">
    <source>
        <dbReference type="Proteomes" id="UP000825935"/>
    </source>
</evidence>
<dbReference type="Proteomes" id="UP000825935">
    <property type="component" value="Chromosome 6"/>
</dbReference>